<evidence type="ECO:0000313" key="2">
    <source>
        <dbReference type="EMBL" id="QHU07338.1"/>
    </source>
</evidence>
<reference evidence="2" key="1">
    <citation type="journal article" date="2020" name="Nature">
        <title>Giant virus diversity and host interactions through global metagenomics.</title>
        <authorList>
            <person name="Schulz F."/>
            <person name="Roux S."/>
            <person name="Paez-Espino D."/>
            <person name="Jungbluth S."/>
            <person name="Walsh D.A."/>
            <person name="Denef V.J."/>
            <person name="McMahon K.D."/>
            <person name="Konstantinidis K.T."/>
            <person name="Eloe-Fadrosh E.A."/>
            <person name="Kyrpides N.C."/>
            <person name="Woyke T."/>
        </authorList>
    </citation>
    <scope>NUCLEOTIDE SEQUENCE</scope>
    <source>
        <strain evidence="2">GVMAG-S-1040241-154</strain>
    </source>
</reference>
<feature type="region of interest" description="Disordered" evidence="1">
    <location>
        <begin position="33"/>
        <end position="61"/>
    </location>
</feature>
<accession>A0A6C0JTV7</accession>
<dbReference type="AlphaFoldDB" id="A0A6C0JTV7"/>
<organism evidence="2">
    <name type="scientific">viral metagenome</name>
    <dbReference type="NCBI Taxonomy" id="1070528"/>
    <lineage>
        <taxon>unclassified sequences</taxon>
        <taxon>metagenomes</taxon>
        <taxon>organismal metagenomes</taxon>
    </lineage>
</organism>
<protein>
    <submittedName>
        <fullName evidence="2">Uncharacterized protein</fullName>
    </submittedName>
</protein>
<sequence length="396" mass="45188">MNSDKILNPETGRYVLKTGKIGKKLLEQTKKVAEPKAKKVAEPKAKKVAEPKAKKVAEPKAKKVAEPTAKEMNINDLKNEWNSTYKTTKQSLSFNINSDKDNFLDIKLSKTLKIIGIYGPGTLILRKIKDIALANRENTEIYLPKNFTGRHYANPLWNKTHGYMYYLNDDNLKNISRIVETINLINKRYKSYKLSEGYQNNANKTHGIIGIDIPYNESKWVSELVKGNPLQNPILNENKQIIFGKCAISTKTIEKANIYLNKKSPNKFNLLYPKYINLRSTKTLSPLLDAFIKSDYKIANIAYDRHARTIFKSNNRLVIIDPWKQVADAGTKNLIKLISNLKFIKRVKEQTNEGSCTAVSYARTLYMASEGVDKLHNNIPLDYIVLASRLISKFRS</sequence>
<dbReference type="EMBL" id="MN740684">
    <property type="protein sequence ID" value="QHU07338.1"/>
    <property type="molecule type" value="Genomic_DNA"/>
</dbReference>
<name>A0A6C0JTV7_9ZZZZ</name>
<evidence type="ECO:0000256" key="1">
    <source>
        <dbReference type="SAM" id="MobiDB-lite"/>
    </source>
</evidence>
<proteinExistence type="predicted"/>